<reference evidence="1 2" key="1">
    <citation type="submission" date="2017-01" db="EMBL/GenBank/DDBJ databases">
        <title>Planococcus faecalis genome complete sequence.</title>
        <authorList>
            <person name="Lee P.C."/>
        </authorList>
    </citation>
    <scope>NUCLEOTIDE SEQUENCE [LARGE SCALE GENOMIC DNA]</scope>
    <source>
        <strain evidence="1 2">AJ003</strain>
    </source>
</reference>
<dbReference type="EMBL" id="CP019401">
    <property type="protein sequence ID" value="AQU79762.1"/>
    <property type="molecule type" value="Genomic_DNA"/>
</dbReference>
<evidence type="ECO:0008006" key="3">
    <source>
        <dbReference type="Google" id="ProtNLM"/>
    </source>
</evidence>
<proteinExistence type="predicted"/>
<protein>
    <recommendedName>
        <fullName evidence="3">PD-(D/E)XK nuclease superfamily protein</fullName>
    </recommendedName>
</protein>
<dbReference type="Proteomes" id="UP000189661">
    <property type="component" value="Chromosome"/>
</dbReference>
<gene>
    <name evidence="1" type="ORF">AJGP001_11005</name>
</gene>
<evidence type="ECO:0000313" key="2">
    <source>
        <dbReference type="Proteomes" id="UP000189661"/>
    </source>
</evidence>
<evidence type="ECO:0000313" key="1">
    <source>
        <dbReference type="EMBL" id="AQU79762.1"/>
    </source>
</evidence>
<dbReference type="Gene3D" id="3.40.1350.10">
    <property type="match status" value="1"/>
</dbReference>
<name>A0ABN4XSN4_9BACL</name>
<dbReference type="InterPro" id="IPR011856">
    <property type="entry name" value="tRNA_endonuc-like_dom_sf"/>
</dbReference>
<dbReference type="RefSeq" id="WP_078080546.1">
    <property type="nucleotide sequence ID" value="NZ_CP019401.1"/>
</dbReference>
<sequence length="328" mass="38652">MNDSLDFKKRSLINSMKHNFPEQYKKNFSGKEFHFYPFAAYCHAYAEYLLNSSDYNEYGNFIKEFNSIIVQDEIYLWAEKVQTRSPGVMSIFSYNYMTAEIIDKRYRIKGEEFSNEIDLEILILSNFQDYFREEIEIKRQQVVGYGKSDLLINGNIVIELKKSTAKRKDVYQAFEYSFGEDVEVTCLIAQGFSEEVLDIANKLKVECYRYAFGRDPEQPGNYPVGVFFEKISKTSFNKFDEVLAEVDNSILFSDYDTRFNFNEIFEKKKEKMNLIFYRTQEIHGKEREILLKELDKLGYDTRKGLEALIPEVQEAVDKEQGARDAQEE</sequence>
<keyword evidence="2" id="KW-1185">Reference proteome</keyword>
<accession>A0ABN4XSN4</accession>
<organism evidence="1 2">
    <name type="scientific">Planococcus faecalis</name>
    <dbReference type="NCBI Taxonomy" id="1598147"/>
    <lineage>
        <taxon>Bacteria</taxon>
        <taxon>Bacillati</taxon>
        <taxon>Bacillota</taxon>
        <taxon>Bacilli</taxon>
        <taxon>Bacillales</taxon>
        <taxon>Caryophanaceae</taxon>
        <taxon>Planococcus</taxon>
    </lineage>
</organism>